<organism evidence="2 3">
    <name type="scientific">Sporolactobacillus putidus</name>
    <dbReference type="NCBI Taxonomy" id="492735"/>
    <lineage>
        <taxon>Bacteria</taxon>
        <taxon>Bacillati</taxon>
        <taxon>Bacillota</taxon>
        <taxon>Bacilli</taxon>
        <taxon>Bacillales</taxon>
        <taxon>Sporolactobacillaceae</taxon>
        <taxon>Sporolactobacillus</taxon>
    </lineage>
</organism>
<dbReference type="Pfam" id="PF04073">
    <property type="entry name" value="tRNA_edit"/>
    <property type="match status" value="1"/>
</dbReference>
<name>A0A917S639_9BACL</name>
<feature type="domain" description="YbaK/aminoacyl-tRNA synthetase-associated" evidence="1">
    <location>
        <begin position="21"/>
        <end position="138"/>
    </location>
</feature>
<evidence type="ECO:0000313" key="3">
    <source>
        <dbReference type="Proteomes" id="UP000654670"/>
    </source>
</evidence>
<proteinExistence type="predicted"/>
<dbReference type="RefSeq" id="WP_188804039.1">
    <property type="nucleotide sequence ID" value="NZ_BMOK01000013.1"/>
</dbReference>
<dbReference type="InterPro" id="IPR036754">
    <property type="entry name" value="YbaK/aa-tRNA-synt-asso_dom_sf"/>
</dbReference>
<dbReference type="AlphaFoldDB" id="A0A917S639"/>
<dbReference type="SUPFAM" id="SSF55826">
    <property type="entry name" value="YbaK/ProRS associated domain"/>
    <property type="match status" value="1"/>
</dbReference>
<reference evidence="2" key="2">
    <citation type="submission" date="2020-09" db="EMBL/GenBank/DDBJ databases">
        <authorList>
            <person name="Sun Q."/>
            <person name="Ohkuma M."/>
        </authorList>
    </citation>
    <scope>NUCLEOTIDE SEQUENCE</scope>
    <source>
        <strain evidence="2">JCM 15325</strain>
    </source>
</reference>
<dbReference type="Gene3D" id="3.90.960.10">
    <property type="entry name" value="YbaK/aminoacyl-tRNA synthetase-associated domain"/>
    <property type="match status" value="1"/>
</dbReference>
<evidence type="ECO:0000313" key="2">
    <source>
        <dbReference type="EMBL" id="GGL60845.1"/>
    </source>
</evidence>
<accession>A0A917S639</accession>
<dbReference type="InterPro" id="IPR007214">
    <property type="entry name" value="YbaK/aa-tRNA-synth-assoc-dom"/>
</dbReference>
<reference evidence="2" key="1">
    <citation type="journal article" date="2014" name="Int. J. Syst. Evol. Microbiol.">
        <title>Complete genome sequence of Corynebacterium casei LMG S-19264T (=DSM 44701T), isolated from a smear-ripened cheese.</title>
        <authorList>
            <consortium name="US DOE Joint Genome Institute (JGI-PGF)"/>
            <person name="Walter F."/>
            <person name="Albersmeier A."/>
            <person name="Kalinowski J."/>
            <person name="Ruckert C."/>
        </authorList>
    </citation>
    <scope>NUCLEOTIDE SEQUENCE</scope>
    <source>
        <strain evidence="2">JCM 15325</strain>
    </source>
</reference>
<gene>
    <name evidence="2" type="ORF">GCM10007968_25960</name>
</gene>
<dbReference type="GO" id="GO:0002161">
    <property type="term" value="F:aminoacyl-tRNA deacylase activity"/>
    <property type="evidence" value="ECO:0007669"/>
    <property type="project" value="InterPro"/>
</dbReference>
<dbReference type="EMBL" id="BMOK01000013">
    <property type="protein sequence ID" value="GGL60845.1"/>
    <property type="molecule type" value="Genomic_DNA"/>
</dbReference>
<sequence>MNLSEILKGTQYRYEIIQHEKPILTREDGSDYFGIEVGQTAPTLILKTDQGFLGAIISGSREKIDFNKLADLLGCSKVKLASPGEVRKATGFDVGSVALIGFGLPCVADRRLFDYDFIYGGTGQSTSTLKIDPRALIELNQVLTVFD</sequence>
<dbReference type="Proteomes" id="UP000654670">
    <property type="component" value="Unassembled WGS sequence"/>
</dbReference>
<evidence type="ECO:0000259" key="1">
    <source>
        <dbReference type="Pfam" id="PF04073"/>
    </source>
</evidence>
<dbReference type="CDD" id="cd04332">
    <property type="entry name" value="YbaK_like"/>
    <property type="match status" value="1"/>
</dbReference>
<keyword evidence="3" id="KW-1185">Reference proteome</keyword>
<comment type="caution">
    <text evidence="2">The sequence shown here is derived from an EMBL/GenBank/DDBJ whole genome shotgun (WGS) entry which is preliminary data.</text>
</comment>
<protein>
    <recommendedName>
        <fullName evidence="1">YbaK/aminoacyl-tRNA synthetase-associated domain-containing protein</fullName>
    </recommendedName>
</protein>